<dbReference type="Gene3D" id="1.10.1220.10">
    <property type="entry name" value="Met repressor-like"/>
    <property type="match status" value="1"/>
</dbReference>
<dbReference type="EMBL" id="JAGGLB010000043">
    <property type="protein sequence ID" value="MBP1996054.1"/>
    <property type="molecule type" value="Genomic_DNA"/>
</dbReference>
<keyword evidence="2" id="KW-1185">Reference proteome</keyword>
<dbReference type="RefSeq" id="WP_209978130.1">
    <property type="nucleotide sequence ID" value="NZ_JAGGLB010000043.1"/>
</dbReference>
<gene>
    <name evidence="1" type="ORF">J2Z66_007698</name>
</gene>
<comment type="caution">
    <text evidence="1">The sequence shown here is derived from an EMBL/GenBank/DDBJ whole genome shotgun (WGS) entry which is preliminary data.</text>
</comment>
<evidence type="ECO:0000313" key="2">
    <source>
        <dbReference type="Proteomes" id="UP001519287"/>
    </source>
</evidence>
<dbReference type="InterPro" id="IPR010985">
    <property type="entry name" value="Ribbon_hlx_hlx"/>
</dbReference>
<dbReference type="Proteomes" id="UP001519287">
    <property type="component" value="Unassembled WGS sequence"/>
</dbReference>
<dbReference type="PANTHER" id="PTHR36215:SF1">
    <property type="entry name" value="BLL4998 PROTEIN"/>
    <property type="match status" value="1"/>
</dbReference>
<dbReference type="InterPro" id="IPR013321">
    <property type="entry name" value="Arc_rbn_hlx_hlx"/>
</dbReference>
<dbReference type="InterPro" id="IPR041088">
    <property type="entry name" value="RHH_8"/>
</dbReference>
<name>A0ABS4J883_9BACL</name>
<dbReference type="Pfam" id="PF17723">
    <property type="entry name" value="RHH_8"/>
    <property type="match status" value="1"/>
</dbReference>
<dbReference type="SUPFAM" id="SSF47598">
    <property type="entry name" value="Ribbon-helix-helix"/>
    <property type="match status" value="1"/>
</dbReference>
<evidence type="ECO:0000313" key="1">
    <source>
        <dbReference type="EMBL" id="MBP1996054.1"/>
    </source>
</evidence>
<protein>
    <submittedName>
        <fullName evidence="1">Arc/MetJ-type ribon-helix-helix transcriptional regulator</fullName>
    </submittedName>
</protein>
<dbReference type="PANTHER" id="PTHR36215">
    <property type="entry name" value="BLL4998 PROTEIN"/>
    <property type="match status" value="1"/>
</dbReference>
<proteinExistence type="predicted"/>
<dbReference type="CDD" id="cd22231">
    <property type="entry name" value="RHH_NikR_HicB-like"/>
    <property type="match status" value="1"/>
</dbReference>
<sequence>MADTEKITINLGPVDLGQVDLLVDQGFYSNRTDFIRIAIRNQLQNHSHELKQYVSEKYFVIGVVDFNRRRLEEALQAGKQIEVKIVGALVIDEDADLELVKKAFVKVKVYGMIKASNEVRKFLQGLNQSK</sequence>
<reference evidence="1 2" key="1">
    <citation type="submission" date="2021-03" db="EMBL/GenBank/DDBJ databases">
        <title>Genomic Encyclopedia of Type Strains, Phase IV (KMG-IV): sequencing the most valuable type-strain genomes for metagenomic binning, comparative biology and taxonomic classification.</title>
        <authorList>
            <person name="Goeker M."/>
        </authorList>
    </citation>
    <scope>NUCLEOTIDE SEQUENCE [LARGE SCALE GENOMIC DNA]</scope>
    <source>
        <strain evidence="1 2">DSM 26048</strain>
    </source>
</reference>
<accession>A0ABS4J883</accession>
<organism evidence="1 2">
    <name type="scientific">Paenibacillus eucommiae</name>
    <dbReference type="NCBI Taxonomy" id="1355755"/>
    <lineage>
        <taxon>Bacteria</taxon>
        <taxon>Bacillati</taxon>
        <taxon>Bacillota</taxon>
        <taxon>Bacilli</taxon>
        <taxon>Bacillales</taxon>
        <taxon>Paenibacillaceae</taxon>
        <taxon>Paenibacillus</taxon>
    </lineage>
</organism>